<dbReference type="InterPro" id="IPR015424">
    <property type="entry name" value="PyrdxlP-dep_Trfase"/>
</dbReference>
<dbReference type="PANTHER" id="PTHR46101">
    <property type="match status" value="1"/>
</dbReference>
<evidence type="ECO:0000256" key="4">
    <source>
        <dbReference type="ARBA" id="ARBA00022898"/>
    </source>
</evidence>
<name>A0ABW4PR49_9ACTN</name>
<accession>A0ABW4PR49</accession>
<dbReference type="InterPro" id="IPR051151">
    <property type="entry name" value="Group_II_Decarboxylase"/>
</dbReference>
<proteinExistence type="inferred from homology"/>
<comment type="cofactor">
    <cofactor evidence="1 6">
        <name>pyridoxal 5'-phosphate</name>
        <dbReference type="ChEBI" id="CHEBI:597326"/>
    </cofactor>
</comment>
<dbReference type="RefSeq" id="WP_380904842.1">
    <property type="nucleotide sequence ID" value="NZ_JBHUFU010000027.1"/>
</dbReference>
<dbReference type="EMBL" id="JBHUFU010000027">
    <property type="protein sequence ID" value="MFD1833203.1"/>
    <property type="molecule type" value="Genomic_DNA"/>
</dbReference>
<dbReference type="InterPro" id="IPR002129">
    <property type="entry name" value="PyrdxlP-dep_de-COase"/>
</dbReference>
<dbReference type="InterPro" id="IPR015421">
    <property type="entry name" value="PyrdxlP-dep_Trfase_major"/>
</dbReference>
<evidence type="ECO:0000256" key="2">
    <source>
        <dbReference type="ARBA" id="ARBA00009533"/>
    </source>
</evidence>
<protein>
    <submittedName>
        <fullName evidence="7">Histidine decarboxylase</fullName>
        <ecNumber evidence="7">4.1.1.22</ecNumber>
    </submittedName>
</protein>
<evidence type="ECO:0000256" key="1">
    <source>
        <dbReference type="ARBA" id="ARBA00001933"/>
    </source>
</evidence>
<reference evidence="8" key="1">
    <citation type="journal article" date="2019" name="Int. J. Syst. Evol. Microbiol.">
        <title>The Global Catalogue of Microorganisms (GCM) 10K type strain sequencing project: providing services to taxonomists for standard genome sequencing and annotation.</title>
        <authorList>
            <consortium name="The Broad Institute Genomics Platform"/>
            <consortium name="The Broad Institute Genome Sequencing Center for Infectious Disease"/>
            <person name="Wu L."/>
            <person name="Ma J."/>
        </authorList>
    </citation>
    <scope>NUCLEOTIDE SEQUENCE [LARGE SCALE GENOMIC DNA]</scope>
    <source>
        <strain evidence="8">CGMCC 4.7455</strain>
    </source>
</reference>
<sequence>MTIFPHADRGPSGGAGGLGIADLPWTTAAEDGELVHRFGEALRRRRETSIGYPVNLDVDYRAFGGLLDVLWNTVGDPGPGDPFRPDRQPFERPVVRFLSRLAGGDPDRTYGYVTSGGTEGNLFGLHTGRERLPRAPLYHSAAAHHTVARAAALLRMETVAVPTRRDGSMDVRALRDACGRHAGRGAVVVATVGTTMLGAVDDLPAVRAATAPAGECHLHVDGALGALVAAFAPNPPPWGFDAGADTLAISGHKLIGAPVPCGVVLARDHLVPFPGAAGEYLGARDATLACSRNALAAVFLWYALRRLGRDGLAARAAHCLSVAAYAESRILALGRRCLRHPASLTVVFDRPAPHVCRRWHLAAEGPLAHLVAMPHVTHDTVDRFLEDLAR</sequence>
<dbReference type="EC" id="4.1.1.22" evidence="7"/>
<dbReference type="Gene3D" id="3.40.640.10">
    <property type="entry name" value="Type I PLP-dependent aspartate aminotransferase-like (Major domain)"/>
    <property type="match status" value="1"/>
</dbReference>
<evidence type="ECO:0000313" key="8">
    <source>
        <dbReference type="Proteomes" id="UP001597365"/>
    </source>
</evidence>
<dbReference type="Pfam" id="PF00282">
    <property type="entry name" value="Pyridoxal_deC"/>
    <property type="match status" value="1"/>
</dbReference>
<evidence type="ECO:0000256" key="3">
    <source>
        <dbReference type="ARBA" id="ARBA00022793"/>
    </source>
</evidence>
<keyword evidence="3" id="KW-0210">Decarboxylase</keyword>
<keyword evidence="8" id="KW-1185">Reference proteome</keyword>
<gene>
    <name evidence="7" type="ORF">ACFSJS_26695</name>
</gene>
<dbReference type="SUPFAM" id="SSF53383">
    <property type="entry name" value="PLP-dependent transferases"/>
    <property type="match status" value="1"/>
</dbReference>
<dbReference type="GO" id="GO:0004398">
    <property type="term" value="F:histidine decarboxylase activity"/>
    <property type="evidence" value="ECO:0007669"/>
    <property type="project" value="UniProtKB-EC"/>
</dbReference>
<evidence type="ECO:0000313" key="7">
    <source>
        <dbReference type="EMBL" id="MFD1833203.1"/>
    </source>
</evidence>
<evidence type="ECO:0000256" key="6">
    <source>
        <dbReference type="RuleBase" id="RU000382"/>
    </source>
</evidence>
<comment type="caution">
    <text evidence="7">The sequence shown here is derived from an EMBL/GenBank/DDBJ whole genome shotgun (WGS) entry which is preliminary data.</text>
</comment>
<keyword evidence="4 6" id="KW-0663">Pyridoxal phosphate</keyword>
<evidence type="ECO:0000256" key="5">
    <source>
        <dbReference type="ARBA" id="ARBA00023239"/>
    </source>
</evidence>
<organism evidence="7 8">
    <name type="scientific">Streptomyces desertarenae</name>
    <dbReference type="NCBI Taxonomy" id="2666184"/>
    <lineage>
        <taxon>Bacteria</taxon>
        <taxon>Bacillati</taxon>
        <taxon>Actinomycetota</taxon>
        <taxon>Actinomycetes</taxon>
        <taxon>Kitasatosporales</taxon>
        <taxon>Streptomycetaceae</taxon>
        <taxon>Streptomyces</taxon>
    </lineage>
</organism>
<comment type="similarity">
    <text evidence="2 6">Belongs to the group II decarboxylase family.</text>
</comment>
<dbReference type="NCBIfam" id="NF002748">
    <property type="entry name" value="PRK02769.1"/>
    <property type="match status" value="1"/>
</dbReference>
<keyword evidence="5 6" id="KW-0456">Lyase</keyword>
<dbReference type="Proteomes" id="UP001597365">
    <property type="component" value="Unassembled WGS sequence"/>
</dbReference>
<dbReference type="PANTHER" id="PTHR46101:SF2">
    <property type="entry name" value="SERINE DECARBOXYLASE"/>
    <property type="match status" value="1"/>
</dbReference>